<dbReference type="CDD" id="cd07341">
    <property type="entry name" value="M56_BlaR1_MecR1_like"/>
    <property type="match status" value="1"/>
</dbReference>
<name>A0ABX6UEB7_9BRAD</name>
<accession>A0ABX6UEB7</accession>
<organism evidence="3 4">
    <name type="scientific">Bradyrhizobium guangdongense</name>
    <dbReference type="NCBI Taxonomy" id="1325090"/>
    <lineage>
        <taxon>Bacteria</taxon>
        <taxon>Pseudomonadati</taxon>
        <taxon>Pseudomonadota</taxon>
        <taxon>Alphaproteobacteria</taxon>
        <taxon>Hyphomicrobiales</taxon>
        <taxon>Nitrobacteraceae</taxon>
        <taxon>Bradyrhizobium</taxon>
    </lineage>
</organism>
<evidence type="ECO:0000259" key="2">
    <source>
        <dbReference type="Pfam" id="PF05569"/>
    </source>
</evidence>
<dbReference type="InterPro" id="IPR052173">
    <property type="entry name" value="Beta-lactam_resp_regulator"/>
</dbReference>
<keyword evidence="1" id="KW-0472">Membrane</keyword>
<reference evidence="3 4" key="1">
    <citation type="submission" date="2018-06" db="EMBL/GenBank/DDBJ databases">
        <title>Comparative genomics of rhizobia nodulating Arachis hypogaea in China.</title>
        <authorList>
            <person name="Li Y."/>
        </authorList>
    </citation>
    <scope>NUCLEOTIDE SEQUENCE [LARGE SCALE GENOMIC DNA]</scope>
    <source>
        <strain evidence="3 4">CCBAU 51658</strain>
    </source>
</reference>
<dbReference type="RefSeq" id="WP_128964799.1">
    <property type="nucleotide sequence ID" value="NZ_BMHC01000001.1"/>
</dbReference>
<protein>
    <submittedName>
        <fullName evidence="3">Antirepressor regulating drug resistance protein</fullName>
    </submittedName>
</protein>
<sequence>MIAALAEAALRSFALGGVVWIGLNLFRVRNPHVHMTAWIVVLLASLAMPVVMHWPTLTIDRLPLSVPVPVESWPADISMLERPQPSLPIAPGAAIASTAKAGISIDWWMVATGVYVGIAGLLLLRLAIGLCLTWRLARAAKPVKGMIDADVRVSRDVGGPVTFGSTILVPPQFFGWDAKKRLAVLAHEGAHVANRDFYVLLLASLNRVVFWFSPFSWWQLARLAELAEIISDARAIEMIDDRLSYAEILLDVAASVKPRPMELAMAQAATVRARIERIIAAAAMPVAVGWRKRLWIAAAIVPVVIASAGMIAYRTPDPVASGADLGDVPAEHYRPFVNFYAMGPASVFAIFREGDEVYGQLTGQRRLRISVASDGTASYAASFGEITFPVDAERRSSELMLHMNGRNVRAVRVAEMPTPAADPVSLDQYVGWYRVAPNRVLTVRRDGDGLQVQETGQGRSLALAEGLDAFSVHGDRLLIFLRDDAAKVSRVLVHNAVSGARLAQRIDAAQAQAIEADFARRLAEVPDRFREQVPAAGSKEIILTGIEDLRRGTPNYGRMSAPLAAAIHGRLDELRATFAALGPIESIFFRGVGPGGYDIYGAKFENGTAEFRVLLEPDGKAGDVTFRPDGNDELGGIFSCAEEARVRGRAGTSPIRIMLYNETEDDIQVFNLGADGERKAQSVVRSDMTWVALTNVNSPWVIADKSGKCMEILVPGRQTRFHNVEASNLVARPGRAARRAVPIVNGEAMLRLYLEGIAKGQPDYDHMTTEVANITRAQLPFDQAILARLGALRAVSFRGVTALDSDIYVAQFANGAAEWRIGVRNGTITKIALGPNF</sequence>
<dbReference type="InterPro" id="IPR008756">
    <property type="entry name" value="Peptidase_M56"/>
</dbReference>
<dbReference type="PANTHER" id="PTHR34978:SF3">
    <property type="entry name" value="SLR0241 PROTEIN"/>
    <property type="match status" value="1"/>
</dbReference>
<dbReference type="Proteomes" id="UP000593880">
    <property type="component" value="Chromosome"/>
</dbReference>
<dbReference type="Pfam" id="PF05569">
    <property type="entry name" value="Peptidase_M56"/>
    <property type="match status" value="1"/>
</dbReference>
<keyword evidence="1" id="KW-0812">Transmembrane</keyword>
<feature type="transmembrane region" description="Helical" evidence="1">
    <location>
        <begin position="294"/>
        <end position="313"/>
    </location>
</feature>
<feature type="transmembrane region" description="Helical" evidence="1">
    <location>
        <begin position="12"/>
        <end position="28"/>
    </location>
</feature>
<feature type="transmembrane region" description="Helical" evidence="1">
    <location>
        <begin position="114"/>
        <end position="137"/>
    </location>
</feature>
<keyword evidence="4" id="KW-1185">Reference proteome</keyword>
<gene>
    <name evidence="3" type="ORF">XH86_10800</name>
</gene>
<evidence type="ECO:0000313" key="3">
    <source>
        <dbReference type="EMBL" id="QOZ59174.1"/>
    </source>
</evidence>
<feature type="domain" description="Peptidase M56" evidence="2">
    <location>
        <begin position="141"/>
        <end position="275"/>
    </location>
</feature>
<keyword evidence="1" id="KW-1133">Transmembrane helix</keyword>
<proteinExistence type="predicted"/>
<evidence type="ECO:0000313" key="4">
    <source>
        <dbReference type="Proteomes" id="UP000593880"/>
    </source>
</evidence>
<dbReference type="EMBL" id="CP030057">
    <property type="protein sequence ID" value="QOZ59174.1"/>
    <property type="molecule type" value="Genomic_DNA"/>
</dbReference>
<feature type="transmembrane region" description="Helical" evidence="1">
    <location>
        <begin position="35"/>
        <end position="54"/>
    </location>
</feature>
<evidence type="ECO:0000256" key="1">
    <source>
        <dbReference type="SAM" id="Phobius"/>
    </source>
</evidence>
<dbReference type="PANTHER" id="PTHR34978">
    <property type="entry name" value="POSSIBLE SENSOR-TRANSDUCER PROTEIN BLAR"/>
    <property type="match status" value="1"/>
</dbReference>